<dbReference type="GeneID" id="24879985"/>
<keyword evidence="1" id="KW-1133">Transmembrane helix</keyword>
<feature type="transmembrane region" description="Helical" evidence="1">
    <location>
        <begin position="423"/>
        <end position="443"/>
    </location>
</feature>
<feature type="transmembrane region" description="Helical" evidence="1">
    <location>
        <begin position="344"/>
        <end position="363"/>
    </location>
</feature>
<dbReference type="Proteomes" id="UP000033071">
    <property type="component" value="Chromosome"/>
</dbReference>
<feature type="transmembrane region" description="Helical" evidence="1">
    <location>
        <begin position="275"/>
        <end position="293"/>
    </location>
</feature>
<evidence type="ECO:0000259" key="2">
    <source>
        <dbReference type="Pfam" id="PF02517"/>
    </source>
</evidence>
<evidence type="ECO:0000256" key="1">
    <source>
        <dbReference type="SAM" id="Phobius"/>
    </source>
</evidence>
<evidence type="ECO:0000313" key="4">
    <source>
        <dbReference type="Proteomes" id="UP000033071"/>
    </source>
</evidence>
<dbReference type="InterPro" id="IPR003675">
    <property type="entry name" value="Rce1/LyrA-like_dom"/>
</dbReference>
<dbReference type="KEGG" id="mmac:MSMAC_0130"/>
<dbReference type="GO" id="GO:0080120">
    <property type="term" value="P:CAAX-box protein maturation"/>
    <property type="evidence" value="ECO:0007669"/>
    <property type="project" value="UniProtKB-ARBA"/>
</dbReference>
<feature type="domain" description="CAAX prenyl protease 2/Lysostaphin resistance protein A-like" evidence="2">
    <location>
        <begin position="344"/>
        <end position="434"/>
    </location>
</feature>
<dbReference type="Pfam" id="PF02517">
    <property type="entry name" value="Rce1-like"/>
    <property type="match status" value="1"/>
</dbReference>
<gene>
    <name evidence="3" type="ORF">MSMAC_0130</name>
</gene>
<organism evidence="3 4">
    <name type="scientific">Methanosarcina mazei C16</name>
    <dbReference type="NCBI Taxonomy" id="1434113"/>
    <lineage>
        <taxon>Archaea</taxon>
        <taxon>Methanobacteriati</taxon>
        <taxon>Methanobacteriota</taxon>
        <taxon>Stenosarchaea group</taxon>
        <taxon>Methanomicrobia</taxon>
        <taxon>Methanosarcinales</taxon>
        <taxon>Methanosarcinaceae</taxon>
        <taxon>Methanosarcina</taxon>
    </lineage>
</organism>
<feature type="transmembrane region" description="Helical" evidence="1">
    <location>
        <begin position="221"/>
        <end position="240"/>
    </location>
</feature>
<evidence type="ECO:0000313" key="3">
    <source>
        <dbReference type="EMBL" id="AKB70020.1"/>
    </source>
</evidence>
<reference evidence="3 4" key="1">
    <citation type="submission" date="2014-07" db="EMBL/GenBank/DDBJ databases">
        <title>Methanogenic archaea and the global carbon cycle.</title>
        <authorList>
            <person name="Henriksen J.R."/>
            <person name="Luke J."/>
            <person name="Reinhart S."/>
            <person name="Benedict M.N."/>
            <person name="Youngblut N.D."/>
            <person name="Metcalf M.E."/>
            <person name="Whitaker R.J."/>
            <person name="Metcalf W.W."/>
        </authorList>
    </citation>
    <scope>NUCLEOTIDE SEQUENCE [LARGE SCALE GENOMIC DNA]</scope>
    <source>
        <strain evidence="3 4">C16</strain>
    </source>
</reference>
<accession>A0A0E3WNS9</accession>
<dbReference type="AlphaFoldDB" id="A0A0E3WNS9"/>
<proteinExistence type="predicted"/>
<dbReference type="GO" id="GO:0006508">
    <property type="term" value="P:proteolysis"/>
    <property type="evidence" value="ECO:0007669"/>
    <property type="project" value="UniProtKB-KW"/>
</dbReference>
<feature type="transmembrane region" description="Helical" evidence="1">
    <location>
        <begin position="196"/>
        <end position="215"/>
    </location>
</feature>
<dbReference type="GO" id="GO:0004175">
    <property type="term" value="F:endopeptidase activity"/>
    <property type="evidence" value="ECO:0007669"/>
    <property type="project" value="UniProtKB-ARBA"/>
</dbReference>
<dbReference type="PATRIC" id="fig|1434113.4.peg.159"/>
<keyword evidence="1" id="KW-0472">Membrane</keyword>
<keyword evidence="3" id="KW-0645">Protease</keyword>
<feature type="transmembrane region" description="Helical" evidence="1">
    <location>
        <begin position="401"/>
        <end position="416"/>
    </location>
</feature>
<keyword evidence="3" id="KW-0378">Hydrolase</keyword>
<sequence length="449" mass="50297">MRKPTNYHNKQKKLNIQVIVSVLTLTLLAISAHAAPGSSLELSPSTDTGHLSEQIYSEVSGETENSVSASVLHEDPDPIQKIEQYVDIIYTAGGIGAAVLILIGYLHITSGNPEVTKKYIKGLPRIRIRKITGHEEPGMEKGQEVQKVQENIQDAQNVQNIQENVRGIQNVQKSVQKNVQENIQENIQEEFKSRRLRLLTALPVLGITIAELLIFSGRMGAAVWVHIGIVISLSLSDIFLKDPEVHRIYQALMLLPVLRLINLSMPIFFETTLYTFMFVYGPLAIPVIIIILHQRDSLEQIGITMKNFVPYMLIAVPLGFLLGFGEYLTIRSGYLIPDLTFVNLLKLTFIMVFFVGLVEELIFRSILQSRLEKSLSVREALLITSLMFGLMHSGYGTFQEILYTGFVGLIMGLAFYKTRSLPFIAVLHGFVNVFLFGILPHQLNILPGL</sequence>
<dbReference type="HOGENOM" id="CLU_699457_0_0_2"/>
<name>A0A0E3WNS9_METMZ</name>
<feature type="transmembrane region" description="Helical" evidence="1">
    <location>
        <begin position="305"/>
        <end position="324"/>
    </location>
</feature>
<dbReference type="RefSeq" id="WP_230625085.1">
    <property type="nucleotide sequence ID" value="NZ_CP009514.1"/>
</dbReference>
<dbReference type="EMBL" id="CP009514">
    <property type="protein sequence ID" value="AKB70020.1"/>
    <property type="molecule type" value="Genomic_DNA"/>
</dbReference>
<feature type="transmembrane region" description="Helical" evidence="1">
    <location>
        <begin position="88"/>
        <end position="108"/>
    </location>
</feature>
<protein>
    <submittedName>
        <fullName evidence="3">CAAX amino terminal protease family protein</fullName>
    </submittedName>
</protein>
<keyword evidence="1" id="KW-0812">Transmembrane</keyword>